<comment type="caution">
    <text evidence="9">The sequence shown here is derived from an EMBL/GenBank/DDBJ whole genome shotgun (WGS) entry which is preliminary data.</text>
</comment>
<comment type="similarity">
    <text evidence="2 5">Belongs to the GRF family.</text>
</comment>
<comment type="function">
    <text evidence="5">Transcription activator.</text>
</comment>
<reference evidence="9" key="1">
    <citation type="submission" date="2022-03" db="EMBL/GenBank/DDBJ databases">
        <title>A functionally conserved STORR gene fusion in Papaver species that diverged 16.8 million years ago.</title>
        <authorList>
            <person name="Catania T."/>
        </authorList>
    </citation>
    <scope>NUCLEOTIDE SEQUENCE</scope>
    <source>
        <strain evidence="9">S-191538</strain>
    </source>
</reference>
<dbReference type="InterPro" id="IPR014978">
    <property type="entry name" value="Gln-Leu-Gln_QLQ"/>
</dbReference>
<gene>
    <name evidence="9" type="ORF">MKW94_030282</name>
</gene>
<name>A0AA41RQ81_PAPNU</name>
<dbReference type="PANTHER" id="PTHR31602">
    <property type="entry name" value="GROWTH-REGULATING FACTOR 5"/>
    <property type="match status" value="1"/>
</dbReference>
<dbReference type="InterPro" id="IPR014977">
    <property type="entry name" value="WRC_dom"/>
</dbReference>
<keyword evidence="5" id="KW-0805">Transcription regulation</keyword>
<dbReference type="InterPro" id="IPR031137">
    <property type="entry name" value="GRF"/>
</dbReference>
<evidence type="ECO:0000259" key="7">
    <source>
        <dbReference type="PROSITE" id="PS51666"/>
    </source>
</evidence>
<evidence type="ECO:0000256" key="2">
    <source>
        <dbReference type="ARBA" id="ARBA00008122"/>
    </source>
</evidence>
<feature type="compositionally biased region" description="Low complexity" evidence="6">
    <location>
        <begin position="143"/>
        <end position="177"/>
    </location>
</feature>
<comment type="subcellular location">
    <subcellularLocation>
        <location evidence="1 4 5">Nucleus</location>
    </subcellularLocation>
</comment>
<dbReference type="GO" id="GO:0006355">
    <property type="term" value="P:regulation of DNA-templated transcription"/>
    <property type="evidence" value="ECO:0007669"/>
    <property type="project" value="InterPro"/>
</dbReference>
<keyword evidence="5" id="KW-0804">Transcription</keyword>
<dbReference type="EMBL" id="JAJJMA010012275">
    <property type="protein sequence ID" value="MCL7022546.1"/>
    <property type="molecule type" value="Genomic_DNA"/>
</dbReference>
<evidence type="ECO:0000256" key="5">
    <source>
        <dbReference type="RuleBase" id="RU367127"/>
    </source>
</evidence>
<feature type="compositionally biased region" description="Polar residues" evidence="6">
    <location>
        <begin position="246"/>
        <end position="258"/>
    </location>
</feature>
<feature type="domain" description="WRC" evidence="8">
    <location>
        <begin position="84"/>
        <end position="128"/>
    </location>
</feature>
<evidence type="ECO:0000259" key="8">
    <source>
        <dbReference type="PROSITE" id="PS51667"/>
    </source>
</evidence>
<accession>A0AA41RQ81</accession>
<feature type="short sequence motif" description="Bipartite nuclear localization signal" evidence="4">
    <location>
        <begin position="89"/>
        <end position="99"/>
    </location>
</feature>
<feature type="short sequence motif" description="Bipartite nuclear localization signal" evidence="4">
    <location>
        <begin position="117"/>
        <end position="124"/>
    </location>
</feature>
<dbReference type="GO" id="GO:0032502">
    <property type="term" value="P:developmental process"/>
    <property type="evidence" value="ECO:0007669"/>
    <property type="project" value="InterPro"/>
</dbReference>
<protein>
    <recommendedName>
        <fullName evidence="5">Growth-regulating factor</fullName>
    </recommendedName>
</protein>
<evidence type="ECO:0000256" key="3">
    <source>
        <dbReference type="ARBA" id="ARBA00023242"/>
    </source>
</evidence>
<dbReference type="GO" id="GO:0005524">
    <property type="term" value="F:ATP binding"/>
    <property type="evidence" value="ECO:0007669"/>
    <property type="project" value="UniProtKB-UniRule"/>
</dbReference>
<dbReference type="PROSITE" id="PS51667">
    <property type="entry name" value="WRC"/>
    <property type="match status" value="1"/>
</dbReference>
<dbReference type="PROSITE" id="PS51666">
    <property type="entry name" value="QLQ"/>
    <property type="match status" value="1"/>
</dbReference>
<evidence type="ECO:0000313" key="10">
    <source>
        <dbReference type="Proteomes" id="UP001177140"/>
    </source>
</evidence>
<keyword evidence="3 4" id="KW-0539">Nucleus</keyword>
<organism evidence="9 10">
    <name type="scientific">Papaver nudicaule</name>
    <name type="common">Iceland poppy</name>
    <dbReference type="NCBI Taxonomy" id="74823"/>
    <lineage>
        <taxon>Eukaryota</taxon>
        <taxon>Viridiplantae</taxon>
        <taxon>Streptophyta</taxon>
        <taxon>Embryophyta</taxon>
        <taxon>Tracheophyta</taxon>
        <taxon>Spermatophyta</taxon>
        <taxon>Magnoliopsida</taxon>
        <taxon>Ranunculales</taxon>
        <taxon>Papaveraceae</taxon>
        <taxon>Papaveroideae</taxon>
        <taxon>Papaver</taxon>
    </lineage>
</organism>
<feature type="compositionally biased region" description="Basic and acidic residues" evidence="6">
    <location>
        <begin position="201"/>
        <end position="215"/>
    </location>
</feature>
<evidence type="ECO:0000313" key="9">
    <source>
        <dbReference type="EMBL" id="MCL7022546.1"/>
    </source>
</evidence>
<dbReference type="GO" id="GO:0006351">
    <property type="term" value="P:DNA-templated transcription"/>
    <property type="evidence" value="ECO:0007669"/>
    <property type="project" value="UniProtKB-UniRule"/>
</dbReference>
<feature type="compositionally biased region" description="Polar residues" evidence="6">
    <location>
        <begin position="178"/>
        <end position="199"/>
    </location>
</feature>
<evidence type="ECO:0000256" key="6">
    <source>
        <dbReference type="SAM" id="MobiDB-lite"/>
    </source>
</evidence>
<sequence>MLMNGGRNKPPFTALQWQELETQALIFKYMVSGIPIPPELLFPLKFHTSSSSSSSSLLSSKLFFPADPQVPWTYYHMGLGRKIDPEPGRCRRTDGKKWRCSKEAYNESKYCEKHMHRGRNRSRKPVEILNASSTNNQSKPMISSSPFKSYYNSSSPSRSPNSSSSSSSRYGFPYSQSNSTTPHFAADSTESPPSYNRSVNGRKDERSFFTEKPDLSLENNSNSWKYSPLRMNSSSSSSVSPALPQSGFSQFDHNINLNNHYPQEQDQQQQQKQQHCFVLGTDFFKPAKSENQQERNQQQQQNHQFLQFIDEYPLRNREPTSSKASTQLSISIPHPFL</sequence>
<keyword evidence="5" id="KW-0010">Activator</keyword>
<proteinExistence type="inferred from homology"/>
<dbReference type="Proteomes" id="UP001177140">
    <property type="component" value="Unassembled WGS sequence"/>
</dbReference>
<dbReference type="AlphaFoldDB" id="A0AA41RQ81"/>
<feature type="region of interest" description="Disordered" evidence="6">
    <location>
        <begin position="317"/>
        <end position="337"/>
    </location>
</feature>
<feature type="domain" description="QLQ" evidence="7">
    <location>
        <begin position="11"/>
        <end position="46"/>
    </location>
</feature>
<dbReference type="SMART" id="SM00951">
    <property type="entry name" value="QLQ"/>
    <property type="match status" value="1"/>
</dbReference>
<dbReference type="GO" id="GO:0005634">
    <property type="term" value="C:nucleus"/>
    <property type="evidence" value="ECO:0007669"/>
    <property type="project" value="UniProtKB-SubCell"/>
</dbReference>
<evidence type="ECO:0000256" key="1">
    <source>
        <dbReference type="ARBA" id="ARBA00004123"/>
    </source>
</evidence>
<dbReference type="PANTHER" id="PTHR31602:SF46">
    <property type="entry name" value="GROWTH-REGULATING FACTOR 6"/>
    <property type="match status" value="1"/>
</dbReference>
<feature type="compositionally biased region" description="Polar residues" evidence="6">
    <location>
        <begin position="131"/>
        <end position="142"/>
    </location>
</feature>
<feature type="compositionally biased region" description="Polar residues" evidence="6">
    <location>
        <begin position="321"/>
        <end position="330"/>
    </location>
</feature>
<feature type="region of interest" description="Disordered" evidence="6">
    <location>
        <begin position="131"/>
        <end position="258"/>
    </location>
</feature>
<comment type="domain">
    <text evidence="5">The QLQ domain and WRC domain may be involved in protein-protein interaction and DNA-binding, respectively.</text>
</comment>
<evidence type="ECO:0000256" key="4">
    <source>
        <dbReference type="PROSITE-ProRule" id="PRU01002"/>
    </source>
</evidence>
<dbReference type="Pfam" id="PF08879">
    <property type="entry name" value="WRC"/>
    <property type="match status" value="1"/>
</dbReference>
<keyword evidence="10" id="KW-1185">Reference proteome</keyword>
<dbReference type="Pfam" id="PF08880">
    <property type="entry name" value="QLQ"/>
    <property type="match status" value="1"/>
</dbReference>